<dbReference type="GO" id="GO:0005634">
    <property type="term" value="C:nucleus"/>
    <property type="evidence" value="ECO:0007669"/>
    <property type="project" value="TreeGrafter"/>
</dbReference>
<dbReference type="OMA" id="WEIQGHE"/>
<comment type="similarity">
    <text evidence="2">Belongs to the POMP/UMP1 family.</text>
</comment>
<dbReference type="RefSeq" id="XP_013585793.1">
    <property type="nucleotide sequence ID" value="XM_013730339.1"/>
</dbReference>
<evidence type="ECO:0000313" key="4">
    <source>
        <dbReference type="Proteomes" id="UP000032141"/>
    </source>
</evidence>
<dbReference type="eggNOG" id="KOG3061">
    <property type="taxonomic scope" value="Eukaryota"/>
</dbReference>
<keyword evidence="1" id="KW-0143">Chaperone</keyword>
<protein>
    <submittedName>
        <fullName evidence="3">Uncharacterized protein</fullName>
    </submittedName>
</protein>
<dbReference type="SUPFAM" id="SSF55753">
    <property type="entry name" value="Actin depolymerizing proteins"/>
    <property type="match status" value="1"/>
</dbReference>
<dbReference type="eggNOG" id="KOG0443">
    <property type="taxonomic scope" value="Eukaryota"/>
</dbReference>
<dbReference type="EnsemblPlants" id="Bo1g144560.1">
    <property type="protein sequence ID" value="Bo1g144560.1"/>
    <property type="gene ID" value="Bo1g144560"/>
</dbReference>
<dbReference type="KEGG" id="boe:106294708"/>
<proteinExistence type="inferred from homology"/>
<evidence type="ECO:0000313" key="3">
    <source>
        <dbReference type="EnsemblPlants" id="Bo1g144560.1"/>
    </source>
</evidence>
<organism evidence="3 4">
    <name type="scientific">Brassica oleracea var. oleracea</name>
    <dbReference type="NCBI Taxonomy" id="109376"/>
    <lineage>
        <taxon>Eukaryota</taxon>
        <taxon>Viridiplantae</taxon>
        <taxon>Streptophyta</taxon>
        <taxon>Embryophyta</taxon>
        <taxon>Tracheophyta</taxon>
        <taxon>Spermatophyta</taxon>
        <taxon>Magnoliopsida</taxon>
        <taxon>eudicotyledons</taxon>
        <taxon>Gunneridae</taxon>
        <taxon>Pentapetalae</taxon>
        <taxon>rosids</taxon>
        <taxon>malvids</taxon>
        <taxon>Brassicales</taxon>
        <taxon>Brassicaceae</taxon>
        <taxon>Brassiceae</taxon>
        <taxon>Brassica</taxon>
    </lineage>
</organism>
<dbReference type="Gene3D" id="3.40.20.10">
    <property type="entry name" value="Severin"/>
    <property type="match status" value="1"/>
</dbReference>
<dbReference type="GO" id="GO:0005737">
    <property type="term" value="C:cytoplasm"/>
    <property type="evidence" value="ECO:0007669"/>
    <property type="project" value="TreeGrafter"/>
</dbReference>
<dbReference type="STRING" id="109376.A0A0D3AEX3"/>
<sequence>MESPKKIAHEIGGVKRDAVRFGLNGVKSDIVGSHLFTYSSSDLHPRFQRPSGPIPSSMLGLEVYTGAIDDFSFDDYLNDKDEAGTAAVKTVELDAVLGGRAVQHREIQGHESDRFLSYQAILLPYSSALVQGATNVFW</sequence>
<dbReference type="PANTHER" id="PTHR12828:SF3">
    <property type="entry name" value="PROTEASOME MATURATION PROTEIN"/>
    <property type="match status" value="1"/>
</dbReference>
<name>A0A0D3AEX3_BRAOL</name>
<dbReference type="Proteomes" id="UP000032141">
    <property type="component" value="Chromosome C1"/>
</dbReference>
<dbReference type="GeneID" id="106294708"/>
<evidence type="ECO:0000256" key="1">
    <source>
        <dbReference type="ARBA" id="ARBA00023186"/>
    </source>
</evidence>
<dbReference type="HOGENOM" id="CLU_1858020_0_0_1"/>
<dbReference type="AlphaFoldDB" id="A0A0D3AEX3"/>
<reference evidence="3" key="2">
    <citation type="submission" date="2015-03" db="UniProtKB">
        <authorList>
            <consortium name="EnsemblPlants"/>
        </authorList>
    </citation>
    <scope>IDENTIFICATION</scope>
</reference>
<dbReference type="GO" id="GO:0043248">
    <property type="term" value="P:proteasome assembly"/>
    <property type="evidence" value="ECO:0007669"/>
    <property type="project" value="InterPro"/>
</dbReference>
<keyword evidence="4" id="KW-1185">Reference proteome</keyword>
<dbReference type="Gramene" id="Bo1g144560.1">
    <property type="protein sequence ID" value="Bo1g144560.1"/>
    <property type="gene ID" value="Bo1g144560"/>
</dbReference>
<accession>A0A0D3AEX3</accession>
<reference evidence="3 4" key="1">
    <citation type="journal article" date="2014" name="Genome Biol.">
        <title>Transcriptome and methylome profiling reveals relics of genome dominance in the mesopolyploid Brassica oleracea.</title>
        <authorList>
            <person name="Parkin I.A."/>
            <person name="Koh C."/>
            <person name="Tang H."/>
            <person name="Robinson S.J."/>
            <person name="Kagale S."/>
            <person name="Clarke W.E."/>
            <person name="Town C.D."/>
            <person name="Nixon J."/>
            <person name="Krishnakumar V."/>
            <person name="Bidwell S.L."/>
            <person name="Denoeud F."/>
            <person name="Belcram H."/>
            <person name="Links M.G."/>
            <person name="Just J."/>
            <person name="Clarke C."/>
            <person name="Bender T."/>
            <person name="Huebert T."/>
            <person name="Mason A.S."/>
            <person name="Pires J.C."/>
            <person name="Barker G."/>
            <person name="Moore J."/>
            <person name="Walley P.G."/>
            <person name="Manoli S."/>
            <person name="Batley J."/>
            <person name="Edwards D."/>
            <person name="Nelson M.N."/>
            <person name="Wang X."/>
            <person name="Paterson A.H."/>
            <person name="King G."/>
            <person name="Bancroft I."/>
            <person name="Chalhoub B."/>
            <person name="Sharpe A.G."/>
        </authorList>
    </citation>
    <scope>NUCLEOTIDE SEQUENCE</scope>
    <source>
        <strain evidence="3 4">cv. TO1000</strain>
    </source>
</reference>
<dbReference type="PANTHER" id="PTHR12828">
    <property type="entry name" value="PROTEASOME MATURATION PROTEIN UMP1"/>
    <property type="match status" value="1"/>
</dbReference>
<dbReference type="InterPro" id="IPR008012">
    <property type="entry name" value="Ump1"/>
</dbReference>
<evidence type="ECO:0000256" key="2">
    <source>
        <dbReference type="ARBA" id="ARBA00043974"/>
    </source>
</evidence>
<dbReference type="InterPro" id="IPR029006">
    <property type="entry name" value="ADF-H/Gelsolin-like_dom_sf"/>
</dbReference>